<proteinExistence type="predicted"/>
<dbReference type="Proteomes" id="UP001597183">
    <property type="component" value="Unassembled WGS sequence"/>
</dbReference>
<evidence type="ECO:0000313" key="3">
    <source>
        <dbReference type="Proteomes" id="UP001597183"/>
    </source>
</evidence>
<name>A0ABW4AVU8_9ACTN</name>
<evidence type="ECO:0008006" key="4">
    <source>
        <dbReference type="Google" id="ProtNLM"/>
    </source>
</evidence>
<keyword evidence="3" id="KW-1185">Reference proteome</keyword>
<dbReference type="RefSeq" id="WP_317794089.1">
    <property type="nucleotide sequence ID" value="NZ_AP028461.1"/>
</dbReference>
<gene>
    <name evidence="2" type="ORF">ACFQ5G_54060</name>
</gene>
<dbReference type="EMBL" id="JBHTMK010000079">
    <property type="protein sequence ID" value="MFD1374313.1"/>
    <property type="molecule type" value="Genomic_DNA"/>
</dbReference>
<keyword evidence="1" id="KW-1133">Transmembrane helix</keyword>
<keyword evidence="1" id="KW-0812">Transmembrane</keyword>
<accession>A0ABW4AVU8</accession>
<feature type="transmembrane region" description="Helical" evidence="1">
    <location>
        <begin position="12"/>
        <end position="34"/>
    </location>
</feature>
<sequence>MARVVVRPYGQIVLLLLIIGFFGAIGVTYLAGGAFAERDWFTVILGVVFVPASLFGMWRTVRLGATLDVEGIHIRGQIDSRDEYLPWSAVASIECAVIDYRLVAAIHGPVLIGPDGTPAAVIPALGSYSRRRAERRTEQLRAIRAAAVDG</sequence>
<keyword evidence="1" id="KW-0472">Membrane</keyword>
<comment type="caution">
    <text evidence="2">The sequence shown here is derived from an EMBL/GenBank/DDBJ whole genome shotgun (WGS) entry which is preliminary data.</text>
</comment>
<feature type="transmembrane region" description="Helical" evidence="1">
    <location>
        <begin position="40"/>
        <end position="58"/>
    </location>
</feature>
<reference evidence="3" key="1">
    <citation type="journal article" date="2019" name="Int. J. Syst. Evol. Microbiol.">
        <title>The Global Catalogue of Microorganisms (GCM) 10K type strain sequencing project: providing services to taxonomists for standard genome sequencing and annotation.</title>
        <authorList>
            <consortium name="The Broad Institute Genomics Platform"/>
            <consortium name="The Broad Institute Genome Sequencing Center for Infectious Disease"/>
            <person name="Wu L."/>
            <person name="Ma J."/>
        </authorList>
    </citation>
    <scope>NUCLEOTIDE SEQUENCE [LARGE SCALE GENOMIC DNA]</scope>
    <source>
        <strain evidence="3">CCM 7526</strain>
    </source>
</reference>
<protein>
    <recommendedName>
        <fullName evidence="4">PH domain-containing protein</fullName>
    </recommendedName>
</protein>
<organism evidence="2 3">
    <name type="scientific">Actinoplanes sichuanensis</name>
    <dbReference type="NCBI Taxonomy" id="512349"/>
    <lineage>
        <taxon>Bacteria</taxon>
        <taxon>Bacillati</taxon>
        <taxon>Actinomycetota</taxon>
        <taxon>Actinomycetes</taxon>
        <taxon>Micromonosporales</taxon>
        <taxon>Micromonosporaceae</taxon>
        <taxon>Actinoplanes</taxon>
    </lineage>
</organism>
<evidence type="ECO:0000313" key="2">
    <source>
        <dbReference type="EMBL" id="MFD1374313.1"/>
    </source>
</evidence>
<evidence type="ECO:0000256" key="1">
    <source>
        <dbReference type="SAM" id="Phobius"/>
    </source>
</evidence>